<feature type="chain" id="PRO_5005459601" evidence="4">
    <location>
        <begin position="21"/>
        <end position="502"/>
    </location>
</feature>
<dbReference type="SUPFAM" id="SSF53474">
    <property type="entry name" value="alpha/beta-Hydrolases"/>
    <property type="match status" value="1"/>
</dbReference>
<keyword evidence="1" id="KW-0645">Protease</keyword>
<evidence type="ECO:0000256" key="2">
    <source>
        <dbReference type="ARBA" id="ARBA00022729"/>
    </source>
</evidence>
<dbReference type="RefSeq" id="WP_050433334.1">
    <property type="nucleotide sequence ID" value="NZ_CP012159.1"/>
</dbReference>
<dbReference type="OrthoDB" id="3979391at2"/>
<sequence length="502" mass="53807">MRIYGRTIFTLVLSSLALVACGGDDDGNPNKSNEGGGGSCGTDCNAGGAGGAGGDGGDGGNGGGGAGPQADILERLSGLHGVEVVEATSSVDGYRYFELSILQPMDHGNPNGQAFQQRIQLHHRDDAAPTVLATTGYMLFGGQYLEEPTALLEANQLYVEHRYFDPSRPSPADWSLLNIEQAAADHHRIVELIRPLYSGAWISTGASKGGMTSVYHRRFYPDDVDGTVAYVAPLSFGLSDARYGEFLAQVGDDPACRQRLKDFQREVLLRRSVMLDRMADLVVQGYSFDTMGIEAAVEAAVIDLPFAFWQYSGASDCGDIPTAAASDDEIWQYLEAVGMVAFYDDSSVLSFEPYYWQAFTELGAPGTDESHIADLLTIDLDAIDSLPSIDAAPVFNPAAMQDIDTWVKGQGQRILFIYGETDPWTAGAFALGGAEDSYLFTARGANHYASISSLEDADRGVALTRLAAWAGVSTPQPLVHGAPRLVSPSPTTLRLFRRALSR</sequence>
<dbReference type="GO" id="GO:0008239">
    <property type="term" value="F:dipeptidyl-peptidase activity"/>
    <property type="evidence" value="ECO:0007669"/>
    <property type="project" value="TreeGrafter"/>
</dbReference>
<name>A0A0K1EL32_CHOCO</name>
<dbReference type="EMBL" id="CP012159">
    <property type="protein sequence ID" value="AKT41569.1"/>
    <property type="molecule type" value="Genomic_DNA"/>
</dbReference>
<protein>
    <submittedName>
        <fullName evidence="5">Tripeptidyl aminopeptidase</fullName>
    </submittedName>
</protein>
<feature type="signal peptide" evidence="4">
    <location>
        <begin position="1"/>
        <end position="20"/>
    </location>
</feature>
<accession>A0A0K1EL32</accession>
<keyword evidence="5" id="KW-0031">Aminopeptidase</keyword>
<evidence type="ECO:0000256" key="3">
    <source>
        <dbReference type="ARBA" id="ARBA00022801"/>
    </source>
</evidence>
<dbReference type="InterPro" id="IPR008761">
    <property type="entry name" value="Peptidase_S37"/>
</dbReference>
<gene>
    <name evidence="5" type="ORF">CMC5_057760</name>
</gene>
<evidence type="ECO:0000256" key="1">
    <source>
        <dbReference type="ARBA" id="ARBA00022670"/>
    </source>
</evidence>
<dbReference type="PATRIC" id="fig|52.7.peg.6368"/>
<dbReference type="Gene3D" id="3.40.50.1820">
    <property type="entry name" value="alpha/beta hydrolase"/>
    <property type="match status" value="1"/>
</dbReference>
<keyword evidence="2 4" id="KW-0732">Signal</keyword>
<dbReference type="InterPro" id="IPR029058">
    <property type="entry name" value="AB_hydrolase_fold"/>
</dbReference>
<keyword evidence="6" id="KW-1185">Reference proteome</keyword>
<dbReference type="KEGG" id="ccro:CMC5_057760"/>
<proteinExistence type="predicted"/>
<dbReference type="Pfam" id="PF05576">
    <property type="entry name" value="Peptidase_S37"/>
    <property type="match status" value="1"/>
</dbReference>
<keyword evidence="3" id="KW-0378">Hydrolase</keyword>
<dbReference type="GO" id="GO:0004177">
    <property type="term" value="F:aminopeptidase activity"/>
    <property type="evidence" value="ECO:0007669"/>
    <property type="project" value="UniProtKB-KW"/>
</dbReference>
<dbReference type="Proteomes" id="UP000067626">
    <property type="component" value="Chromosome"/>
</dbReference>
<dbReference type="GO" id="GO:0006508">
    <property type="term" value="P:proteolysis"/>
    <property type="evidence" value="ECO:0007669"/>
    <property type="project" value="UniProtKB-KW"/>
</dbReference>
<dbReference type="PANTHER" id="PTHR11010">
    <property type="entry name" value="PROTEASE S28 PRO-X CARBOXYPEPTIDASE-RELATED"/>
    <property type="match status" value="1"/>
</dbReference>
<evidence type="ECO:0000313" key="6">
    <source>
        <dbReference type="Proteomes" id="UP000067626"/>
    </source>
</evidence>
<organism evidence="5 6">
    <name type="scientific">Chondromyces crocatus</name>
    <dbReference type="NCBI Taxonomy" id="52"/>
    <lineage>
        <taxon>Bacteria</taxon>
        <taxon>Pseudomonadati</taxon>
        <taxon>Myxococcota</taxon>
        <taxon>Polyangia</taxon>
        <taxon>Polyangiales</taxon>
        <taxon>Polyangiaceae</taxon>
        <taxon>Chondromyces</taxon>
    </lineage>
</organism>
<dbReference type="STRING" id="52.CMC5_057760"/>
<dbReference type="ESTHER" id="choco-a0a0k1el32">
    <property type="family name" value="Peptidase_S37"/>
</dbReference>
<reference evidence="5 6" key="1">
    <citation type="submission" date="2015-07" db="EMBL/GenBank/DDBJ databases">
        <title>Genome analysis of myxobacterium Chondromyces crocatus Cm c5 reveals a high potential for natural compound synthesis and the genetic basis for the loss of fruiting body formation.</title>
        <authorList>
            <person name="Zaburannyi N."/>
            <person name="Bunk B."/>
            <person name="Maier J."/>
            <person name="Overmann J."/>
            <person name="Mueller R."/>
        </authorList>
    </citation>
    <scope>NUCLEOTIDE SEQUENCE [LARGE SCALE GENOMIC DNA]</scope>
    <source>
        <strain evidence="5 6">Cm c5</strain>
    </source>
</reference>
<dbReference type="PANTHER" id="PTHR11010:SF38">
    <property type="entry name" value="LYSOSOMAL PRO-X CARBOXYPEPTIDASE"/>
    <property type="match status" value="1"/>
</dbReference>
<dbReference type="AlphaFoldDB" id="A0A0K1EL32"/>
<evidence type="ECO:0000256" key="4">
    <source>
        <dbReference type="SAM" id="SignalP"/>
    </source>
</evidence>
<evidence type="ECO:0000313" key="5">
    <source>
        <dbReference type="EMBL" id="AKT41569.1"/>
    </source>
</evidence>
<dbReference type="PROSITE" id="PS51257">
    <property type="entry name" value="PROKAR_LIPOPROTEIN"/>
    <property type="match status" value="1"/>
</dbReference>